<dbReference type="SUPFAM" id="SSF51735">
    <property type="entry name" value="NAD(P)-binding Rossmann-fold domains"/>
    <property type="match status" value="1"/>
</dbReference>
<feature type="domain" description="GFO/IDH/MocA-like oxidoreductase" evidence="4">
    <location>
        <begin position="136"/>
        <end position="256"/>
    </location>
</feature>
<dbReference type="SUPFAM" id="SSF55347">
    <property type="entry name" value="Glyceraldehyde-3-phosphate dehydrogenase-like, C-terminal domain"/>
    <property type="match status" value="1"/>
</dbReference>
<dbReference type="Gene3D" id="3.40.50.720">
    <property type="entry name" value="NAD(P)-binding Rossmann-like Domain"/>
    <property type="match status" value="1"/>
</dbReference>
<evidence type="ECO:0000256" key="1">
    <source>
        <dbReference type="ARBA" id="ARBA00010928"/>
    </source>
</evidence>
<evidence type="ECO:0000256" key="2">
    <source>
        <dbReference type="ARBA" id="ARBA00023002"/>
    </source>
</evidence>
<dbReference type="PANTHER" id="PTHR22604:SF105">
    <property type="entry name" value="TRANS-1,2-DIHYDROBENZENE-1,2-DIOL DEHYDROGENASE"/>
    <property type="match status" value="1"/>
</dbReference>
<dbReference type="OrthoDB" id="179913at2"/>
<dbReference type="GO" id="GO:0016491">
    <property type="term" value="F:oxidoreductase activity"/>
    <property type="evidence" value="ECO:0007669"/>
    <property type="project" value="UniProtKB-KW"/>
</dbReference>
<dbReference type="RefSeq" id="WP_091160594.1">
    <property type="nucleotide sequence ID" value="NZ_FNOT01000014.1"/>
</dbReference>
<dbReference type="STRING" id="1137993.SAMN05660209_04184"/>
<evidence type="ECO:0000259" key="4">
    <source>
        <dbReference type="Pfam" id="PF22725"/>
    </source>
</evidence>
<keyword evidence="6" id="KW-1185">Reference proteome</keyword>
<dbReference type="Gene3D" id="3.30.360.10">
    <property type="entry name" value="Dihydrodipicolinate Reductase, domain 2"/>
    <property type="match status" value="1"/>
</dbReference>
<sequence length="342" mass="36943">MTVATEPLRIGILGAARIAELAIVKPAHVTGTRLVTVAARDRRRAEAFAAEHGVERATDSYAAVLADPEVEVVYNPLPNALHGPWNLAAVEAGKHVLSEKPFASTAEEAAEVRAAAQDTGVTVVEGFHYLFHPVMQRLFELLDSGELGELQRVDALIAMPEPDDADPRWSFDLAGGALMDLGCYGLHAHRTLGRWAGGEPELVDARAKERAGAPGVDEWLEADLRFPSGATGAVRCSMAHPRFEMTLHVTGSRGQATVQDFVQPHKDDRVLIRTGADTRTEHLGTRSSYIYQLEALIAALRGGAPMPIDTDDAVATARLIDSCYRAAGLPLRPRKTPTAERR</sequence>
<comment type="similarity">
    <text evidence="1">Belongs to the Gfo/Idh/MocA family.</text>
</comment>
<proteinExistence type="inferred from homology"/>
<feature type="domain" description="Gfo/Idh/MocA-like oxidoreductase N-terminal" evidence="3">
    <location>
        <begin position="8"/>
        <end position="127"/>
    </location>
</feature>
<dbReference type="Proteomes" id="UP000198921">
    <property type="component" value="Unassembled WGS sequence"/>
</dbReference>
<dbReference type="EMBL" id="FNOT01000014">
    <property type="protein sequence ID" value="SDY95145.1"/>
    <property type="molecule type" value="Genomic_DNA"/>
</dbReference>
<dbReference type="PANTHER" id="PTHR22604">
    <property type="entry name" value="OXIDOREDUCTASES"/>
    <property type="match status" value="1"/>
</dbReference>
<dbReference type="Pfam" id="PF01408">
    <property type="entry name" value="GFO_IDH_MocA"/>
    <property type="match status" value="1"/>
</dbReference>
<gene>
    <name evidence="5" type="ORF">SAMN05660209_04184</name>
</gene>
<dbReference type="Pfam" id="PF22725">
    <property type="entry name" value="GFO_IDH_MocA_C3"/>
    <property type="match status" value="1"/>
</dbReference>
<dbReference type="InterPro" id="IPR000683">
    <property type="entry name" value="Gfo/Idh/MocA-like_OxRdtase_N"/>
</dbReference>
<evidence type="ECO:0000259" key="3">
    <source>
        <dbReference type="Pfam" id="PF01408"/>
    </source>
</evidence>
<reference evidence="6" key="1">
    <citation type="submission" date="2016-10" db="EMBL/GenBank/DDBJ databases">
        <authorList>
            <person name="Varghese N."/>
            <person name="Submissions S."/>
        </authorList>
    </citation>
    <scope>NUCLEOTIDE SEQUENCE [LARGE SCALE GENOMIC DNA]</scope>
    <source>
        <strain evidence="6">DSM 45422</strain>
    </source>
</reference>
<dbReference type="AlphaFoldDB" id="A0A1H3P2Y2"/>
<dbReference type="InterPro" id="IPR050984">
    <property type="entry name" value="Gfo/Idh/MocA_domain"/>
</dbReference>
<accession>A0A1H3P2Y2</accession>
<dbReference type="InterPro" id="IPR036291">
    <property type="entry name" value="NAD(P)-bd_dom_sf"/>
</dbReference>
<dbReference type="GO" id="GO:0000166">
    <property type="term" value="F:nucleotide binding"/>
    <property type="evidence" value="ECO:0007669"/>
    <property type="project" value="InterPro"/>
</dbReference>
<name>A0A1H3P2Y2_9ACTN</name>
<dbReference type="InterPro" id="IPR055170">
    <property type="entry name" value="GFO_IDH_MocA-like_dom"/>
</dbReference>
<protein>
    <submittedName>
        <fullName evidence="5">Predicted dehydrogenase</fullName>
    </submittedName>
</protein>
<evidence type="ECO:0000313" key="6">
    <source>
        <dbReference type="Proteomes" id="UP000198921"/>
    </source>
</evidence>
<organism evidence="5 6">
    <name type="scientific">Geodermatophilus africanus</name>
    <dbReference type="NCBI Taxonomy" id="1137993"/>
    <lineage>
        <taxon>Bacteria</taxon>
        <taxon>Bacillati</taxon>
        <taxon>Actinomycetota</taxon>
        <taxon>Actinomycetes</taxon>
        <taxon>Geodermatophilales</taxon>
        <taxon>Geodermatophilaceae</taxon>
        <taxon>Geodermatophilus</taxon>
    </lineage>
</organism>
<keyword evidence="2" id="KW-0560">Oxidoreductase</keyword>
<evidence type="ECO:0000313" key="5">
    <source>
        <dbReference type="EMBL" id="SDY95145.1"/>
    </source>
</evidence>